<evidence type="ECO:0000256" key="3">
    <source>
        <dbReference type="SAM" id="MobiDB-lite"/>
    </source>
</evidence>
<dbReference type="CDD" id="cd14502">
    <property type="entry name" value="RNA_5'-triphosphatase"/>
    <property type="match status" value="1"/>
</dbReference>
<evidence type="ECO:0000256" key="2">
    <source>
        <dbReference type="ARBA" id="ARBA00022912"/>
    </source>
</evidence>
<dbReference type="InterPro" id="IPR000387">
    <property type="entry name" value="Tyr_Pase_dom"/>
</dbReference>
<proteinExistence type="predicted"/>
<dbReference type="InterPro" id="IPR016130">
    <property type="entry name" value="Tyr_Pase_AS"/>
</dbReference>
<dbReference type="GO" id="GO:0004721">
    <property type="term" value="F:phosphoprotein phosphatase activity"/>
    <property type="evidence" value="ECO:0007669"/>
    <property type="project" value="UniProtKB-KW"/>
</dbReference>
<dbReference type="Gene3D" id="3.40.50.1820">
    <property type="entry name" value="alpha/beta hydrolase"/>
    <property type="match status" value="1"/>
</dbReference>
<keyword evidence="6" id="KW-1185">Reference proteome</keyword>
<dbReference type="InterPro" id="IPR000340">
    <property type="entry name" value="Dual-sp_phosphatase_cat-dom"/>
</dbReference>
<dbReference type="PROSITE" id="PS00383">
    <property type="entry name" value="TYR_PHOSPHATASE_1"/>
    <property type="match status" value="1"/>
</dbReference>
<dbReference type="GO" id="GO:0004484">
    <property type="term" value="F:mRNA guanylyltransferase activity"/>
    <property type="evidence" value="ECO:0007669"/>
    <property type="project" value="TreeGrafter"/>
</dbReference>
<dbReference type="EMBL" id="VIFY01000002">
    <property type="protein sequence ID" value="TQB77415.1"/>
    <property type="molecule type" value="Genomic_DNA"/>
</dbReference>
<feature type="compositionally biased region" description="Low complexity" evidence="3">
    <location>
        <begin position="108"/>
        <end position="118"/>
    </location>
</feature>
<dbReference type="SUPFAM" id="SSF52799">
    <property type="entry name" value="(Phosphotyrosine protein) phosphatases II"/>
    <property type="match status" value="1"/>
</dbReference>
<gene>
    <name evidence="5" type="ORF">MPDQ_003054</name>
</gene>
<organism evidence="5 6">
    <name type="scientific">Monascus purpureus</name>
    <name type="common">Red mold</name>
    <name type="synonym">Monascus anka</name>
    <dbReference type="NCBI Taxonomy" id="5098"/>
    <lineage>
        <taxon>Eukaryota</taxon>
        <taxon>Fungi</taxon>
        <taxon>Dikarya</taxon>
        <taxon>Ascomycota</taxon>
        <taxon>Pezizomycotina</taxon>
        <taxon>Eurotiomycetes</taxon>
        <taxon>Eurotiomycetidae</taxon>
        <taxon>Eurotiales</taxon>
        <taxon>Aspergillaceae</taxon>
        <taxon>Monascus</taxon>
    </lineage>
</organism>
<dbReference type="STRING" id="5098.A0A507R8M8"/>
<sequence>MVSDDALPSASLYSSLSSSSRWLRSSAADTASRFCDLIRATLSDNRHLASFVGFPYRAAGHDTVSWGKAILLVTCLAAMVGCGILSPLFRRRPSRQPSRFDRGRRRLLSNSRSPVSSGTVTSSEDETYENDASDEEPPEKGFDNLRRQSDELADEAFSTDPGLLRKHSSYVSYSTSVATYPSIRTFYYPHPHMDKLPSTPAPIPLLVFVHGLGGSLAQFQHVLTSLCNVGPCFGIDLPGCGLSSFAPTSWDAYTIEALAELLVTAIEKYRNKEAGQGVVLIGHSLGCSLSALIASSTSPIKEDNLKKHILGLIAVCPRASPPSARETTLFRRLLRVPGPIFDIWRYWDRRGGPHSASVARFVGADADPYTRELQVRYNKQSKTPVWRRMAWGTLPVYNNAEPVGGIPGKNVWAGVKTAVLAVAGEADAITRPEEVQKLLGFFGELKTNTELDVCGGSVIPDASSIHDRVLAEDADALHISSGQLEEDEKNLEKTYKKRGRVVKTAILPPPASHALLYDRATYHTLAGIIQDFLLQHVDIRLNLGWQLRYLNTSGKWDVKNLVKWKKVVPVSQPIADTFAAMKVLREVDEEHNPVLFAQKYRGKIHAVIDISHENPVYNPAQLEKNGIRYFKHPTVSKIPPTQDEVRDFIALVDRIENDITEKMERSGDSNLLRPLVGVHCHYGYNRTGFLIVCYLIERKGFSVQDALEEFKRKRSPGIRHRHFIDTLFVRYCVGLKAPL</sequence>
<dbReference type="InterPro" id="IPR051029">
    <property type="entry name" value="mRNA_Capping_Enz/RNA_Phosphat"/>
</dbReference>
<evidence type="ECO:0000259" key="4">
    <source>
        <dbReference type="PROSITE" id="PS50056"/>
    </source>
</evidence>
<dbReference type="PANTHER" id="PTHR10367:SF25">
    <property type="entry name" value="DUAL SPECIFICITY PHOSPHATASE CATALYTIC DOMAIN PROTEIN (AFU_ORTHOLOGUE AFUA_1G03540)"/>
    <property type="match status" value="1"/>
</dbReference>
<dbReference type="FunFam" id="3.90.190.10:FF:000090">
    <property type="entry name" value="Dual specificity phosphatase catalytic domain protein"/>
    <property type="match status" value="1"/>
</dbReference>
<evidence type="ECO:0000313" key="6">
    <source>
        <dbReference type="Proteomes" id="UP000319663"/>
    </source>
</evidence>
<name>A0A507R8M8_MONPU</name>
<dbReference type="InterPro" id="IPR000073">
    <property type="entry name" value="AB_hydrolase_1"/>
</dbReference>
<feature type="compositionally biased region" description="Acidic residues" evidence="3">
    <location>
        <begin position="123"/>
        <end position="137"/>
    </location>
</feature>
<dbReference type="OrthoDB" id="428974at2759"/>
<dbReference type="InterPro" id="IPR029058">
    <property type="entry name" value="AB_hydrolase_fold"/>
</dbReference>
<dbReference type="Gene3D" id="3.90.190.10">
    <property type="entry name" value="Protein tyrosine phosphatase superfamily"/>
    <property type="match status" value="1"/>
</dbReference>
<dbReference type="Pfam" id="PF00782">
    <property type="entry name" value="DSPc"/>
    <property type="match status" value="1"/>
</dbReference>
<protein>
    <recommendedName>
        <fullName evidence="4">Tyrosine specific protein phosphatases domain-containing protein</fullName>
    </recommendedName>
</protein>
<dbReference type="InterPro" id="IPR029021">
    <property type="entry name" value="Prot-tyrosine_phosphatase-like"/>
</dbReference>
<reference evidence="5 6" key="1">
    <citation type="submission" date="2019-06" db="EMBL/GenBank/DDBJ databases">
        <title>Wine fermentation using esterase from Monascus purpureus.</title>
        <authorList>
            <person name="Geng C."/>
            <person name="Zhang Y."/>
        </authorList>
    </citation>
    <scope>NUCLEOTIDE SEQUENCE [LARGE SCALE GENOMIC DNA]</scope>
    <source>
        <strain evidence="5">HQ1</strain>
    </source>
</reference>
<dbReference type="SMART" id="SM00195">
    <property type="entry name" value="DSPc"/>
    <property type="match status" value="1"/>
</dbReference>
<evidence type="ECO:0000256" key="1">
    <source>
        <dbReference type="ARBA" id="ARBA00022801"/>
    </source>
</evidence>
<dbReference type="SUPFAM" id="SSF53474">
    <property type="entry name" value="alpha/beta-Hydrolases"/>
    <property type="match status" value="1"/>
</dbReference>
<keyword evidence="2" id="KW-0904">Protein phosphatase</keyword>
<dbReference type="Proteomes" id="UP000319663">
    <property type="component" value="Unassembled WGS sequence"/>
</dbReference>
<dbReference type="InterPro" id="IPR020422">
    <property type="entry name" value="TYR_PHOSPHATASE_DUAL_dom"/>
</dbReference>
<accession>A0A507R8M8</accession>
<dbReference type="PANTHER" id="PTHR10367">
    <property type="entry name" value="MRNA-CAPPING ENZYME"/>
    <property type="match status" value="1"/>
</dbReference>
<dbReference type="GO" id="GO:0006370">
    <property type="term" value="P:7-methylguanosine mRNA capping"/>
    <property type="evidence" value="ECO:0007669"/>
    <property type="project" value="TreeGrafter"/>
</dbReference>
<dbReference type="FunFam" id="3.40.50.1820:FF:000273">
    <property type="entry name" value="Dual specificity phosphatase catalytic domain protein"/>
    <property type="match status" value="1"/>
</dbReference>
<keyword evidence="1" id="KW-0378">Hydrolase</keyword>
<feature type="region of interest" description="Disordered" evidence="3">
    <location>
        <begin position="94"/>
        <end position="143"/>
    </location>
</feature>
<dbReference type="Pfam" id="PF12697">
    <property type="entry name" value="Abhydrolase_6"/>
    <property type="match status" value="1"/>
</dbReference>
<comment type="caution">
    <text evidence="5">The sequence shown here is derived from an EMBL/GenBank/DDBJ whole genome shotgun (WGS) entry which is preliminary data.</text>
</comment>
<feature type="domain" description="Tyrosine specific protein phosphatases" evidence="4">
    <location>
        <begin position="646"/>
        <end position="714"/>
    </location>
</feature>
<evidence type="ECO:0000313" key="5">
    <source>
        <dbReference type="EMBL" id="TQB77415.1"/>
    </source>
</evidence>
<dbReference type="AlphaFoldDB" id="A0A507R8M8"/>
<dbReference type="PROSITE" id="PS50056">
    <property type="entry name" value="TYR_PHOSPHATASE_2"/>
    <property type="match status" value="1"/>
</dbReference>